<protein>
    <submittedName>
        <fullName evidence="1">Uncharacterized protein</fullName>
    </submittedName>
</protein>
<sequence>MVDLSRELALRWAVRALTEIHGGFPWGRQAVRNTVPSAMANHGGRPIVNEFAIVDKHRQQELMMMVRDRPLQRTTGSEGTWGLLSTGELRRRGPRTWANVQVEVPADGSGTAQPGCA</sequence>
<accession>A0A4D4JDJ4</accession>
<comment type="caution">
    <text evidence="1">The sequence shown here is derived from an EMBL/GenBank/DDBJ whole genome shotgun (WGS) entry which is preliminary data.</text>
</comment>
<proteinExistence type="predicted"/>
<name>A0A4D4JDJ4_9PSEU</name>
<dbReference type="Proteomes" id="UP000298860">
    <property type="component" value="Unassembled WGS sequence"/>
</dbReference>
<dbReference type="EMBL" id="BJFL01000033">
    <property type="protein sequence ID" value="GDY33090.1"/>
    <property type="molecule type" value="Genomic_DNA"/>
</dbReference>
<reference evidence="2" key="1">
    <citation type="submission" date="2019-04" db="EMBL/GenBank/DDBJ databases">
        <title>Draft genome sequence of Pseudonocardiaceae bacterium SL3-2-4.</title>
        <authorList>
            <person name="Ningsih F."/>
            <person name="Yokota A."/>
            <person name="Sakai Y."/>
            <person name="Nanatani K."/>
            <person name="Yabe S."/>
            <person name="Oetari A."/>
            <person name="Sjamsuridzal W."/>
        </authorList>
    </citation>
    <scope>NUCLEOTIDE SEQUENCE [LARGE SCALE GENOMIC DNA]</scope>
    <source>
        <strain evidence="2">SL3-2-4</strain>
    </source>
</reference>
<gene>
    <name evidence="1" type="ORF">GTS_47230</name>
</gene>
<keyword evidence="2" id="KW-1185">Reference proteome</keyword>
<evidence type="ECO:0000313" key="1">
    <source>
        <dbReference type="EMBL" id="GDY33090.1"/>
    </source>
</evidence>
<evidence type="ECO:0000313" key="2">
    <source>
        <dbReference type="Proteomes" id="UP000298860"/>
    </source>
</evidence>
<dbReference type="AlphaFoldDB" id="A0A4D4JDJ4"/>
<organism evidence="1 2">
    <name type="scientific">Gandjariella thermophila</name>
    <dbReference type="NCBI Taxonomy" id="1931992"/>
    <lineage>
        <taxon>Bacteria</taxon>
        <taxon>Bacillati</taxon>
        <taxon>Actinomycetota</taxon>
        <taxon>Actinomycetes</taxon>
        <taxon>Pseudonocardiales</taxon>
        <taxon>Pseudonocardiaceae</taxon>
        <taxon>Gandjariella</taxon>
    </lineage>
</organism>